<evidence type="ECO:0000259" key="1">
    <source>
        <dbReference type="Pfam" id="PF00850"/>
    </source>
</evidence>
<dbReference type="Ensembl" id="ENSNMLT00000033509.1">
    <property type="protein sequence ID" value="ENSNMLP00000030045.1"/>
    <property type="gene ID" value="ENSNMLG00000018992.1"/>
</dbReference>
<dbReference type="InterPro" id="IPR023696">
    <property type="entry name" value="Ureohydrolase_dom_sf"/>
</dbReference>
<keyword evidence="3" id="KW-1185">Reference proteome</keyword>
<feature type="domain" description="Histone deacetylase" evidence="1">
    <location>
        <begin position="64"/>
        <end position="369"/>
    </location>
</feature>
<proteinExistence type="predicted"/>
<dbReference type="InterPro" id="IPR037138">
    <property type="entry name" value="His_deacetylse_dom_sf"/>
</dbReference>
<dbReference type="InterPro" id="IPR000286">
    <property type="entry name" value="HDACs"/>
</dbReference>
<dbReference type="Gene3D" id="3.40.800.20">
    <property type="entry name" value="Histone deacetylase domain"/>
    <property type="match status" value="1"/>
</dbReference>
<evidence type="ECO:0000313" key="2">
    <source>
        <dbReference type="Ensembl" id="ENSNMLP00000030045.1"/>
    </source>
</evidence>
<reference evidence="2" key="2">
    <citation type="submission" date="2025-09" db="UniProtKB">
        <authorList>
            <consortium name="Ensembl"/>
        </authorList>
    </citation>
    <scope>IDENTIFICATION</scope>
</reference>
<dbReference type="GO" id="GO:0040029">
    <property type="term" value="P:epigenetic regulation of gene expression"/>
    <property type="evidence" value="ECO:0007669"/>
    <property type="project" value="TreeGrafter"/>
</dbReference>
<reference evidence="2" key="1">
    <citation type="submission" date="2025-08" db="UniProtKB">
        <authorList>
            <consortium name="Ensembl"/>
        </authorList>
    </citation>
    <scope>IDENTIFICATION</scope>
</reference>
<name>A0A8C6U5L4_9GOBI</name>
<dbReference type="GO" id="GO:0004407">
    <property type="term" value="F:histone deacetylase activity"/>
    <property type="evidence" value="ECO:0007669"/>
    <property type="project" value="TreeGrafter"/>
</dbReference>
<dbReference type="AlphaFoldDB" id="A0A8C6U5L4"/>
<dbReference type="PANTHER" id="PTHR10625:SF42">
    <property type="entry name" value="HISTONE DEACETYLASE 7"/>
    <property type="match status" value="1"/>
</dbReference>
<dbReference type="GO" id="GO:0000118">
    <property type="term" value="C:histone deacetylase complex"/>
    <property type="evidence" value="ECO:0007669"/>
    <property type="project" value="TreeGrafter"/>
</dbReference>
<dbReference type="InterPro" id="IPR023801">
    <property type="entry name" value="His_deacetylse_dom"/>
</dbReference>
<dbReference type="Pfam" id="PF00850">
    <property type="entry name" value="Hist_deacetyl"/>
    <property type="match status" value="1"/>
</dbReference>
<dbReference type="SUPFAM" id="SSF52768">
    <property type="entry name" value="Arginase/deacetylase"/>
    <property type="match status" value="1"/>
</dbReference>
<protein>
    <submittedName>
        <fullName evidence="2">Histone deacetylase 7b</fullName>
    </submittedName>
</protein>
<accession>A0A8C6U5L4</accession>
<dbReference type="PANTHER" id="PTHR10625">
    <property type="entry name" value="HISTONE DEACETYLASE HDAC1-RELATED"/>
    <property type="match status" value="1"/>
</dbReference>
<organism evidence="2 3">
    <name type="scientific">Neogobius melanostomus</name>
    <name type="common">round goby</name>
    <dbReference type="NCBI Taxonomy" id="47308"/>
    <lineage>
        <taxon>Eukaryota</taxon>
        <taxon>Metazoa</taxon>
        <taxon>Chordata</taxon>
        <taxon>Craniata</taxon>
        <taxon>Vertebrata</taxon>
        <taxon>Euteleostomi</taxon>
        <taxon>Actinopterygii</taxon>
        <taxon>Neopterygii</taxon>
        <taxon>Teleostei</taxon>
        <taxon>Neoteleostei</taxon>
        <taxon>Acanthomorphata</taxon>
        <taxon>Gobiaria</taxon>
        <taxon>Gobiiformes</taxon>
        <taxon>Gobioidei</taxon>
        <taxon>Gobiidae</taxon>
        <taxon>Benthophilinae</taxon>
        <taxon>Neogobiini</taxon>
        <taxon>Neogobius</taxon>
    </lineage>
</organism>
<dbReference type="PRINTS" id="PR01270">
    <property type="entry name" value="HDASUPER"/>
</dbReference>
<sequence>PSGPVLLWPRLNVFRTQSSPPAPSVSPSAHPLRFTTGTVLVFAGLAYDPQMERHQCSCGDNSLHHEYPERTQSIWSRLNERGSVRECLLCTRKASMKELQSVHSENYVLMYGCNPLHQAKLDNRRLGGKFQHVVLLFKVDNDTFWNEPHTSTASRLAAGCVTDLALKVAQRELKNGFAVVRPPGHHATHASPLGFCYFNSVAIAAKQVQQKCNVSKILILDWDVHHGNGTQEAFYSDPSVLYISVHRYDHGLFFPGSGDPTEVGAGAGEGFNVNVAWTGGLDPPMGDAEYLAAFRTVVMPIAHEFSPDLVLVSAGFDAVEGNPDELGGYKVTAKCTSHVVGGGRVVLALEGGHQLRALCDAAEACVSALLGMEVLDMTMLTCECEGRDSLCLRGDIESFYSVSAGRASVPVRPRAETM</sequence>
<evidence type="ECO:0000313" key="3">
    <source>
        <dbReference type="Proteomes" id="UP000694523"/>
    </source>
</evidence>
<dbReference type="Proteomes" id="UP000694523">
    <property type="component" value="Unplaced"/>
</dbReference>